<evidence type="ECO:0000256" key="5">
    <source>
        <dbReference type="ARBA" id="ARBA00023175"/>
    </source>
</evidence>
<comment type="similarity">
    <text evidence="6 7">Belongs to the TRAFAC class myosin-kinesin ATPase superfamily. Kinesin family.</text>
</comment>
<dbReference type="PROSITE" id="PS00411">
    <property type="entry name" value="KINESIN_MOTOR_1"/>
    <property type="match status" value="1"/>
</dbReference>
<evidence type="ECO:0000256" key="2">
    <source>
        <dbReference type="ARBA" id="ARBA00022741"/>
    </source>
</evidence>
<reference evidence="10" key="1">
    <citation type="submission" date="2013-02" db="EMBL/GenBank/DDBJ databases">
        <title>The Genome Sequence of Plasmodium falciparum Santa Lucia.</title>
        <authorList>
            <consortium name="The Broad Institute Genome Sequencing Platform"/>
            <consortium name="The Broad Institute Genome Sequencing Center for Infectious Disease"/>
            <person name="Neafsey D."/>
            <person name="Cheeseman I."/>
            <person name="Volkman S."/>
            <person name="Adams J."/>
            <person name="Walker B."/>
            <person name="Young S.K."/>
            <person name="Zeng Q."/>
            <person name="Gargeya S."/>
            <person name="Fitzgerald M."/>
            <person name="Haas B."/>
            <person name="Abouelleil A."/>
            <person name="Alvarado L."/>
            <person name="Arachchi H.M."/>
            <person name="Berlin A.M."/>
            <person name="Chapman S.B."/>
            <person name="Dewar J."/>
            <person name="Goldberg J."/>
            <person name="Griggs A."/>
            <person name="Gujja S."/>
            <person name="Hansen M."/>
            <person name="Howarth C."/>
            <person name="Imamovic A."/>
            <person name="Larimer J."/>
            <person name="McCowan C."/>
            <person name="Murphy C."/>
            <person name="Neiman D."/>
            <person name="Pearson M."/>
            <person name="Priest M."/>
            <person name="Roberts A."/>
            <person name="Saif S."/>
            <person name="Shea T."/>
            <person name="Sisk P."/>
            <person name="Sykes S."/>
            <person name="Wortman J."/>
            <person name="Nusbaum C."/>
            <person name="Birren B."/>
        </authorList>
    </citation>
    <scope>NUCLEOTIDE SEQUENCE [LARGE SCALE GENOMIC DNA]</scope>
    <source>
        <strain evidence="10">Santa Lucia</strain>
    </source>
</reference>
<evidence type="ECO:0000256" key="3">
    <source>
        <dbReference type="ARBA" id="ARBA00022840"/>
    </source>
</evidence>
<keyword evidence="3 6" id="KW-0067">ATP-binding</keyword>
<dbReference type="GO" id="GO:0007018">
    <property type="term" value="P:microtubule-based movement"/>
    <property type="evidence" value="ECO:0007669"/>
    <property type="project" value="InterPro"/>
</dbReference>
<dbReference type="GO" id="GO:0008017">
    <property type="term" value="F:microtubule binding"/>
    <property type="evidence" value="ECO:0007669"/>
    <property type="project" value="InterPro"/>
</dbReference>
<protein>
    <recommendedName>
        <fullName evidence="7">Kinesin-like protein</fullName>
    </recommendedName>
</protein>
<dbReference type="GO" id="GO:0005874">
    <property type="term" value="C:microtubule"/>
    <property type="evidence" value="ECO:0007669"/>
    <property type="project" value="UniProtKB-KW"/>
</dbReference>
<evidence type="ECO:0000256" key="8">
    <source>
        <dbReference type="SAM" id="MobiDB-lite"/>
    </source>
</evidence>
<evidence type="ECO:0000313" key="10">
    <source>
        <dbReference type="EMBL" id="EUT81948.1"/>
    </source>
</evidence>
<feature type="region of interest" description="Disordered" evidence="8">
    <location>
        <begin position="460"/>
        <end position="492"/>
    </location>
</feature>
<dbReference type="Pfam" id="PF00225">
    <property type="entry name" value="Kinesin"/>
    <property type="match status" value="2"/>
</dbReference>
<keyword evidence="4" id="KW-0175">Coiled coil</keyword>
<accession>W7FLE0</accession>
<dbReference type="GO" id="GO:0005524">
    <property type="term" value="F:ATP binding"/>
    <property type="evidence" value="ECO:0007669"/>
    <property type="project" value="UniProtKB-UniRule"/>
</dbReference>
<organism evidence="10">
    <name type="scientific">Plasmodium falciparum Santa Lucia</name>
    <dbReference type="NCBI Taxonomy" id="478859"/>
    <lineage>
        <taxon>Eukaryota</taxon>
        <taxon>Sar</taxon>
        <taxon>Alveolata</taxon>
        <taxon>Apicomplexa</taxon>
        <taxon>Aconoidasida</taxon>
        <taxon>Haemosporida</taxon>
        <taxon>Plasmodiidae</taxon>
        <taxon>Plasmodium</taxon>
        <taxon>Plasmodium (Laverania)</taxon>
    </lineage>
</organism>
<dbReference type="Gene3D" id="3.40.850.10">
    <property type="entry name" value="Kinesin motor domain"/>
    <property type="match status" value="1"/>
</dbReference>
<dbReference type="InterPro" id="IPR019821">
    <property type="entry name" value="Kinesin_motor_CS"/>
</dbReference>
<dbReference type="EMBL" id="KE123507">
    <property type="protein sequence ID" value="EUT81948.1"/>
    <property type="molecule type" value="Genomic_DNA"/>
</dbReference>
<sequence length="492" mass="57166">MVNKNVKGYNPNQNRGTSKGRNISKNNKIIKNKEGGKNLYTWYIDNKIDEKKKKNEDIENNKAKYFEDVAINKNVEEYINVICRIKNNKIDINNKIDTNNKLDTNNNINNNNVDVIKKISYNKLVIDTFHVGNKSSLNFEYTYDRVYDIENNNHMIFNDYIKNNIKNIFQGINCSILAYGQTNSGKTYTMLGNFDFLNNLFHLCKDYNTCHNNENKINKVHDKINHKDNNDNNKDATHNNNNIIKTNINMNNSDQHNDIHLTYDELTNCITNEPNNVGIIPHCINYIFNYINYHKQQDKINDKIKEFTVTLSILEIYNEVIYDLISGESNLSVHMIDSNKNEFIIKNLKEVEIENIISALYYLEQGVNNRKIAFTHMNKASSRSHLIFIIKINRYIYSTNTIRCGKLCLVDLAGSERLKQTKATGSIKIETTMINKSLTVLSKVINSLAIMQIKEKIEKNIKEKEKEKNKDNDKDDDKGNDKGNDKEKKSII</sequence>
<feature type="binding site" evidence="6">
    <location>
        <begin position="180"/>
        <end position="187"/>
    </location>
    <ligand>
        <name>ATP</name>
        <dbReference type="ChEBI" id="CHEBI:30616"/>
    </ligand>
</feature>
<dbReference type="AlphaFoldDB" id="W7FLE0"/>
<evidence type="ECO:0000256" key="7">
    <source>
        <dbReference type="RuleBase" id="RU000394"/>
    </source>
</evidence>
<keyword evidence="5 6" id="KW-0505">Motor protein</keyword>
<dbReference type="InterPro" id="IPR027640">
    <property type="entry name" value="Kinesin-like_fam"/>
</dbReference>
<name>W7FLE0_PLAFA</name>
<dbReference type="InterPro" id="IPR027417">
    <property type="entry name" value="P-loop_NTPase"/>
</dbReference>
<feature type="region of interest" description="Disordered" evidence="8">
    <location>
        <begin position="1"/>
        <end position="30"/>
    </location>
</feature>
<dbReference type="PANTHER" id="PTHR47968">
    <property type="entry name" value="CENTROMERE PROTEIN E"/>
    <property type="match status" value="1"/>
</dbReference>
<dbReference type="Proteomes" id="UP000030666">
    <property type="component" value="Unassembled WGS sequence"/>
</dbReference>
<dbReference type="InterPro" id="IPR036961">
    <property type="entry name" value="Kinesin_motor_dom_sf"/>
</dbReference>
<keyword evidence="1 7" id="KW-0493">Microtubule</keyword>
<feature type="compositionally biased region" description="Low complexity" evidence="8">
    <location>
        <begin position="19"/>
        <end position="29"/>
    </location>
</feature>
<feature type="domain" description="Kinesin motor" evidence="9">
    <location>
        <begin position="78"/>
        <end position="492"/>
    </location>
</feature>
<proteinExistence type="inferred from homology"/>
<evidence type="ECO:0000256" key="4">
    <source>
        <dbReference type="ARBA" id="ARBA00023054"/>
    </source>
</evidence>
<dbReference type="PRINTS" id="PR00380">
    <property type="entry name" value="KINESINHEAVY"/>
</dbReference>
<dbReference type="SMART" id="SM00129">
    <property type="entry name" value="KISc"/>
    <property type="match status" value="1"/>
</dbReference>
<dbReference type="SUPFAM" id="SSF52540">
    <property type="entry name" value="P-loop containing nucleoside triphosphate hydrolases"/>
    <property type="match status" value="1"/>
</dbReference>
<dbReference type="InterPro" id="IPR001752">
    <property type="entry name" value="Kinesin_motor_dom"/>
</dbReference>
<dbReference type="PROSITE" id="PS50067">
    <property type="entry name" value="KINESIN_MOTOR_2"/>
    <property type="match status" value="1"/>
</dbReference>
<evidence type="ECO:0000256" key="1">
    <source>
        <dbReference type="ARBA" id="ARBA00022701"/>
    </source>
</evidence>
<gene>
    <name evidence="10" type="ORF">PFAG_04129</name>
</gene>
<dbReference type="GO" id="GO:0003777">
    <property type="term" value="F:microtubule motor activity"/>
    <property type="evidence" value="ECO:0007669"/>
    <property type="project" value="InterPro"/>
</dbReference>
<dbReference type="PANTHER" id="PTHR47968:SF36">
    <property type="entry name" value="KINESIN HEAVY CHAIN ISOFORM X1"/>
    <property type="match status" value="1"/>
</dbReference>
<evidence type="ECO:0000256" key="6">
    <source>
        <dbReference type="PROSITE-ProRule" id="PRU00283"/>
    </source>
</evidence>
<evidence type="ECO:0000259" key="9">
    <source>
        <dbReference type="PROSITE" id="PS50067"/>
    </source>
</evidence>
<keyword evidence="2 6" id="KW-0547">Nucleotide-binding</keyword>